<sequence length="118" mass="13065">MKNFIRGYCTAKGSEKYTSQFKDYSKDLYSTVHNLKLSGYGVGSYSPNGIKEISEIISMFEYLWNSGCNVIDTASNYQDGNSELAVGAFVKKQCLIDQGFRKGLFIATKAGLLSISDQ</sequence>
<dbReference type="SUPFAM" id="SSF51430">
    <property type="entry name" value="NAD(P)-linked oxidoreductase"/>
    <property type="match status" value="1"/>
</dbReference>
<feature type="non-terminal residue" evidence="2">
    <location>
        <position position="118"/>
    </location>
</feature>
<dbReference type="AlphaFoldDB" id="A0A382GDT2"/>
<gene>
    <name evidence="2" type="ORF">METZ01_LOCUS225886</name>
</gene>
<evidence type="ECO:0000313" key="2">
    <source>
        <dbReference type="EMBL" id="SVB73032.1"/>
    </source>
</evidence>
<reference evidence="2" key="1">
    <citation type="submission" date="2018-05" db="EMBL/GenBank/DDBJ databases">
        <authorList>
            <person name="Lanie J.A."/>
            <person name="Ng W.-L."/>
            <person name="Kazmierczak K.M."/>
            <person name="Andrzejewski T.M."/>
            <person name="Davidsen T.M."/>
            <person name="Wayne K.J."/>
            <person name="Tettelin H."/>
            <person name="Glass J.I."/>
            <person name="Rusch D."/>
            <person name="Podicherti R."/>
            <person name="Tsui H.-C.T."/>
            <person name="Winkler M.E."/>
        </authorList>
    </citation>
    <scope>NUCLEOTIDE SEQUENCE</scope>
</reference>
<accession>A0A382GDT2</accession>
<evidence type="ECO:0000259" key="1">
    <source>
        <dbReference type="Pfam" id="PF00248"/>
    </source>
</evidence>
<protein>
    <recommendedName>
        <fullName evidence="1">NADP-dependent oxidoreductase domain-containing protein</fullName>
    </recommendedName>
</protein>
<organism evidence="2">
    <name type="scientific">marine metagenome</name>
    <dbReference type="NCBI Taxonomy" id="408172"/>
    <lineage>
        <taxon>unclassified sequences</taxon>
        <taxon>metagenomes</taxon>
        <taxon>ecological metagenomes</taxon>
    </lineage>
</organism>
<dbReference type="Gene3D" id="3.20.20.100">
    <property type="entry name" value="NADP-dependent oxidoreductase domain"/>
    <property type="match status" value="1"/>
</dbReference>
<dbReference type="EMBL" id="UINC01054842">
    <property type="protein sequence ID" value="SVB73032.1"/>
    <property type="molecule type" value="Genomic_DNA"/>
</dbReference>
<dbReference type="Pfam" id="PF00248">
    <property type="entry name" value="Aldo_ket_red"/>
    <property type="match status" value="1"/>
</dbReference>
<proteinExistence type="predicted"/>
<name>A0A382GDT2_9ZZZZ</name>
<feature type="domain" description="NADP-dependent oxidoreductase" evidence="1">
    <location>
        <begin position="54"/>
        <end position="110"/>
    </location>
</feature>
<dbReference type="InterPro" id="IPR023210">
    <property type="entry name" value="NADP_OxRdtase_dom"/>
</dbReference>
<dbReference type="InterPro" id="IPR036812">
    <property type="entry name" value="NAD(P)_OxRdtase_dom_sf"/>
</dbReference>